<gene>
    <name evidence="3" type="ORF">DXZ20_16385</name>
</gene>
<evidence type="ECO:0008006" key="5">
    <source>
        <dbReference type="Google" id="ProtNLM"/>
    </source>
</evidence>
<keyword evidence="1" id="KW-0042">Antenna complex</keyword>
<dbReference type="AlphaFoldDB" id="A0A6M0RN78"/>
<dbReference type="GO" id="GO:0030089">
    <property type="term" value="C:phycobilisome"/>
    <property type="evidence" value="ECO:0007669"/>
    <property type="project" value="UniProtKB-KW"/>
</dbReference>
<dbReference type="EMBL" id="QXHD01000004">
    <property type="protein sequence ID" value="NEZ57223.1"/>
    <property type="molecule type" value="Genomic_DNA"/>
</dbReference>
<keyword evidence="2" id="KW-0605">Phycobilisome</keyword>
<evidence type="ECO:0000256" key="2">
    <source>
        <dbReference type="ARBA" id="ARBA00022738"/>
    </source>
</evidence>
<keyword evidence="4" id="KW-1185">Reference proteome</keyword>
<dbReference type="SUPFAM" id="SSF48371">
    <property type="entry name" value="ARM repeat"/>
    <property type="match status" value="1"/>
</dbReference>
<reference evidence="3 4" key="1">
    <citation type="journal article" date="2020" name="Microb. Ecol.">
        <title>Ecogenomics of the Marine Benthic Filamentous Cyanobacterium Adonisia.</title>
        <authorList>
            <person name="Walter J.M."/>
            <person name="Coutinho F.H."/>
            <person name="Leomil L."/>
            <person name="Hargreaves P.I."/>
            <person name="Campeao M.E."/>
            <person name="Vieira V.V."/>
            <person name="Silva B.S."/>
            <person name="Fistarol G.O."/>
            <person name="Salomon P.S."/>
            <person name="Sawabe T."/>
            <person name="Mino S."/>
            <person name="Hosokawa M."/>
            <person name="Miyashita H."/>
            <person name="Maruyama F."/>
            <person name="van Verk M.C."/>
            <person name="Dutilh B.E."/>
            <person name="Thompson C.C."/>
            <person name="Thompson F.L."/>
        </authorList>
    </citation>
    <scope>NUCLEOTIDE SEQUENCE [LARGE SCALE GENOMIC DNA]</scope>
    <source>
        <strain evidence="3 4">CCMR0081</strain>
    </source>
</reference>
<sequence>MTNQHEDKDRVLDAVRNLAHAANGHLNLVSAVSEYINATSLLSVSKLEYWERTFRYEIYVEPHSRSKSFSLRERRLLIPWLDHCNGDGYLREKALRSLREGAPNGFLFAMILRRLNDWVPQVRAAAREHVPQIAANTKPEFILETLWAILPYLHTWGRLQDEDLEVLISLLSIDGIPSRLASKLVEVTAGPAASILGQAGRKPVLDNFLPTISEEAVQPAVRAKAYLSQLEERMVWFEGRKWVWTDIRWCEGRHEPVLGERAIKVNRSFLETLKKAARDSSPVVRRVAGNVLIAKLDSIGTEALPIAEILSKDSYPSVVERGKFVLARLKA</sequence>
<dbReference type="InterPro" id="IPR016024">
    <property type="entry name" value="ARM-type_fold"/>
</dbReference>
<evidence type="ECO:0000256" key="1">
    <source>
        <dbReference type="ARBA" id="ARBA00022549"/>
    </source>
</evidence>
<dbReference type="Proteomes" id="UP000481033">
    <property type="component" value="Unassembled WGS sequence"/>
</dbReference>
<dbReference type="Pfam" id="PF12765">
    <property type="entry name" value="Cohesin_HEAT"/>
    <property type="match status" value="1"/>
</dbReference>
<accession>A0A6M0RN78</accession>
<protein>
    <recommendedName>
        <fullName evidence="5">HEAT repeat domain-containing protein</fullName>
    </recommendedName>
</protein>
<comment type="caution">
    <text evidence="3">The sequence shown here is derived from an EMBL/GenBank/DDBJ whole genome shotgun (WGS) entry which is preliminary data.</text>
</comment>
<dbReference type="InterPro" id="IPR026003">
    <property type="entry name" value="Cohesin_HEAT"/>
</dbReference>
<dbReference type="InterPro" id="IPR011989">
    <property type="entry name" value="ARM-like"/>
</dbReference>
<organism evidence="3 4">
    <name type="scientific">Adonisia turfae CCMR0081</name>
    <dbReference type="NCBI Taxonomy" id="2292702"/>
    <lineage>
        <taxon>Bacteria</taxon>
        <taxon>Bacillati</taxon>
        <taxon>Cyanobacteriota</taxon>
        <taxon>Adonisia</taxon>
        <taxon>Adonisia turfae</taxon>
    </lineage>
</organism>
<evidence type="ECO:0000313" key="4">
    <source>
        <dbReference type="Proteomes" id="UP000481033"/>
    </source>
</evidence>
<evidence type="ECO:0000313" key="3">
    <source>
        <dbReference type="EMBL" id="NEZ57223.1"/>
    </source>
</evidence>
<proteinExistence type="predicted"/>
<name>A0A6M0RN78_9CYAN</name>
<dbReference type="Gene3D" id="1.25.10.10">
    <property type="entry name" value="Leucine-rich Repeat Variant"/>
    <property type="match status" value="1"/>
</dbReference>